<dbReference type="EMBL" id="CP126208">
    <property type="protein sequence ID" value="WIA09641.1"/>
    <property type="molecule type" value="Genomic_DNA"/>
</dbReference>
<dbReference type="PRINTS" id="PR00385">
    <property type="entry name" value="P450"/>
</dbReference>
<comment type="similarity">
    <text evidence="2 3">Belongs to the cytochrome P450 family.</text>
</comment>
<dbReference type="InterPro" id="IPR017972">
    <property type="entry name" value="Cyt_P450_CS"/>
</dbReference>
<sequence>MGGHAAPRSHRSTVRGILRVHAVAGAASGSTSPPQPSRPKGKQPPRPPELPGLMHSASMTAYLATQGDLERLLLQWRQQHGPFFEFQVPGSPPVMVVADPEAIREVYEVLQYHKSPRYKDLLPILGSQSMVMSEGHTWKAQRDAFNPGFSSSFLKTALPGFISCTEHLVERLEAAAEQREVVQLHHLTVLTTLEVICKVGFGEDIDFLSAGRSGPLWTAFEGLGRHVAWFLDNVPLNWMKDLPWNVSKTQRMQQQLDSQLMAILVKRLQEMGISVDRQAAAALAGADVRTTLTTSSSSSDAECPFGDTDTGGEASAATEQMMLDSKDILMLAVKLCQKESVDGSLDLEMLLSQMKTFFAAGHDTTAGLLGWTMWYLCQHPQVERRLAAEVAAVLGSSSQPSYQQLSEMRYLNAVLKESLRVRPPVGLLARWGPEGSSLAGYDTSSKVLLVSPYVQHMDTQVWGPDAADFRPERWLEEGGPAQRVPPYSYMPFSRGPRNCIGAQFALLEAKTILAMMLQKFEFEYAGDKPEEVLMSVTAHPKFGVPLRVRRRAQPAAAAAAAAAAGAGL</sequence>
<feature type="region of interest" description="Disordered" evidence="4">
    <location>
        <begin position="22"/>
        <end position="53"/>
    </location>
</feature>
<proteinExistence type="inferred from homology"/>
<dbReference type="PANTHER" id="PTHR24305">
    <property type="entry name" value="CYTOCHROME P450"/>
    <property type="match status" value="1"/>
</dbReference>
<organism evidence="5 6">
    <name type="scientific">Tetradesmus obliquus</name>
    <name type="common">Green alga</name>
    <name type="synonym">Acutodesmus obliquus</name>
    <dbReference type="NCBI Taxonomy" id="3088"/>
    <lineage>
        <taxon>Eukaryota</taxon>
        <taxon>Viridiplantae</taxon>
        <taxon>Chlorophyta</taxon>
        <taxon>core chlorophytes</taxon>
        <taxon>Chlorophyceae</taxon>
        <taxon>CS clade</taxon>
        <taxon>Sphaeropleales</taxon>
        <taxon>Scenedesmaceae</taxon>
        <taxon>Tetradesmus</taxon>
    </lineage>
</organism>
<keyword evidence="3" id="KW-0349">Heme</keyword>
<keyword evidence="3" id="KW-0503">Monooxygenase</keyword>
<protein>
    <recommendedName>
        <fullName evidence="7">Cytochrome P450</fullName>
    </recommendedName>
</protein>
<evidence type="ECO:0000313" key="6">
    <source>
        <dbReference type="Proteomes" id="UP001244341"/>
    </source>
</evidence>
<keyword evidence="3" id="KW-0408">Iron</keyword>
<evidence type="ECO:0008006" key="7">
    <source>
        <dbReference type="Google" id="ProtNLM"/>
    </source>
</evidence>
<evidence type="ECO:0000256" key="3">
    <source>
        <dbReference type="RuleBase" id="RU000461"/>
    </source>
</evidence>
<dbReference type="InterPro" id="IPR036396">
    <property type="entry name" value="Cyt_P450_sf"/>
</dbReference>
<comment type="cofactor">
    <cofactor evidence="1">
        <name>heme</name>
        <dbReference type="ChEBI" id="CHEBI:30413"/>
    </cofactor>
</comment>
<evidence type="ECO:0000256" key="1">
    <source>
        <dbReference type="ARBA" id="ARBA00001971"/>
    </source>
</evidence>
<dbReference type="PRINTS" id="PR00463">
    <property type="entry name" value="EP450I"/>
</dbReference>
<dbReference type="Pfam" id="PF00067">
    <property type="entry name" value="p450"/>
    <property type="match status" value="1"/>
</dbReference>
<evidence type="ECO:0000313" key="5">
    <source>
        <dbReference type="EMBL" id="WIA09641.1"/>
    </source>
</evidence>
<dbReference type="InterPro" id="IPR001128">
    <property type="entry name" value="Cyt_P450"/>
</dbReference>
<name>A0ABY8TKI8_TETOB</name>
<keyword evidence="3" id="KW-0479">Metal-binding</keyword>
<evidence type="ECO:0000256" key="4">
    <source>
        <dbReference type="SAM" id="MobiDB-lite"/>
    </source>
</evidence>
<gene>
    <name evidence="5" type="ORF">OEZ85_009029</name>
</gene>
<dbReference type="SUPFAM" id="SSF48264">
    <property type="entry name" value="Cytochrome P450"/>
    <property type="match status" value="1"/>
</dbReference>
<dbReference type="Proteomes" id="UP001244341">
    <property type="component" value="Chromosome 1b"/>
</dbReference>
<keyword evidence="6" id="KW-1185">Reference proteome</keyword>
<keyword evidence="3" id="KW-0560">Oxidoreductase</keyword>
<accession>A0ABY8TKI8</accession>
<dbReference type="InterPro" id="IPR050121">
    <property type="entry name" value="Cytochrome_P450_monoxygenase"/>
</dbReference>
<evidence type="ECO:0000256" key="2">
    <source>
        <dbReference type="ARBA" id="ARBA00010617"/>
    </source>
</evidence>
<dbReference type="PANTHER" id="PTHR24305:SF166">
    <property type="entry name" value="CYTOCHROME P450 12A4, MITOCHONDRIAL-RELATED"/>
    <property type="match status" value="1"/>
</dbReference>
<reference evidence="5 6" key="1">
    <citation type="submission" date="2023-05" db="EMBL/GenBank/DDBJ databases">
        <title>A 100% complete, gapless, phased diploid assembly of the Scenedesmus obliquus UTEX 3031 genome.</title>
        <authorList>
            <person name="Biondi T.C."/>
            <person name="Hanschen E.R."/>
            <person name="Kwon T."/>
            <person name="Eng W."/>
            <person name="Kruse C.P.S."/>
            <person name="Koehler S.I."/>
            <person name="Kunde Y."/>
            <person name="Gleasner C.D."/>
            <person name="You Mak K.T."/>
            <person name="Polle J."/>
            <person name="Hovde B.T."/>
            <person name="Starkenburg S.R."/>
        </authorList>
    </citation>
    <scope>NUCLEOTIDE SEQUENCE [LARGE SCALE GENOMIC DNA]</scope>
    <source>
        <strain evidence="5 6">DOE0152z</strain>
    </source>
</reference>
<feature type="compositionally biased region" description="Pro residues" evidence="4">
    <location>
        <begin position="33"/>
        <end position="50"/>
    </location>
</feature>
<dbReference type="Gene3D" id="1.10.630.10">
    <property type="entry name" value="Cytochrome P450"/>
    <property type="match status" value="1"/>
</dbReference>
<dbReference type="PROSITE" id="PS00086">
    <property type="entry name" value="CYTOCHROME_P450"/>
    <property type="match status" value="1"/>
</dbReference>
<dbReference type="InterPro" id="IPR002401">
    <property type="entry name" value="Cyt_P450_E_grp-I"/>
</dbReference>